<evidence type="ECO:0000313" key="2">
    <source>
        <dbReference type="Proteomes" id="UP000278907"/>
    </source>
</evidence>
<sequence length="28" mass="3111">MINACSRARNFKGLLMVVLPPCFNTSRA</sequence>
<accession>A0ABX9QQI9</accession>
<protein>
    <submittedName>
        <fullName evidence="1">Uncharacterized protein</fullName>
    </submittedName>
</protein>
<organism evidence="1 2">
    <name type="scientific">Corallococcus praedator</name>
    <dbReference type="NCBI Taxonomy" id="2316724"/>
    <lineage>
        <taxon>Bacteria</taxon>
        <taxon>Pseudomonadati</taxon>
        <taxon>Myxococcota</taxon>
        <taxon>Myxococcia</taxon>
        <taxon>Myxococcales</taxon>
        <taxon>Cystobacterineae</taxon>
        <taxon>Myxococcaceae</taxon>
        <taxon>Corallococcus</taxon>
    </lineage>
</organism>
<gene>
    <name evidence="1" type="ORF">D7Y13_05375</name>
</gene>
<evidence type="ECO:0000313" key="1">
    <source>
        <dbReference type="EMBL" id="RKI14888.1"/>
    </source>
</evidence>
<reference evidence="1 2" key="1">
    <citation type="submission" date="2018-09" db="EMBL/GenBank/DDBJ databases">
        <authorList>
            <person name="Livingstone P.G."/>
            <person name="Whitworth D.E."/>
        </authorList>
    </citation>
    <scope>NUCLEOTIDE SEQUENCE [LARGE SCALE GENOMIC DNA]</scope>
    <source>
        <strain evidence="1 2">CA031B</strain>
    </source>
</reference>
<dbReference type="Proteomes" id="UP000278907">
    <property type="component" value="Unassembled WGS sequence"/>
</dbReference>
<keyword evidence="2" id="KW-1185">Reference proteome</keyword>
<name>A0ABX9QQI9_9BACT</name>
<comment type="caution">
    <text evidence="1">The sequence shown here is derived from an EMBL/GenBank/DDBJ whole genome shotgun (WGS) entry which is preliminary data.</text>
</comment>
<proteinExistence type="predicted"/>
<dbReference type="EMBL" id="RAWI01000024">
    <property type="protein sequence ID" value="RKI14888.1"/>
    <property type="molecule type" value="Genomic_DNA"/>
</dbReference>